<organism evidence="1">
    <name type="scientific">bioreactor metagenome</name>
    <dbReference type="NCBI Taxonomy" id="1076179"/>
    <lineage>
        <taxon>unclassified sequences</taxon>
        <taxon>metagenomes</taxon>
        <taxon>ecological metagenomes</taxon>
    </lineage>
</organism>
<accession>A0A644XR80</accession>
<gene>
    <name evidence="1" type="ORF">SDC9_65129</name>
</gene>
<dbReference type="EMBL" id="VSSQ01003036">
    <property type="protein sequence ID" value="MPM18716.1"/>
    <property type="molecule type" value="Genomic_DNA"/>
</dbReference>
<comment type="caution">
    <text evidence="1">The sequence shown here is derived from an EMBL/GenBank/DDBJ whole genome shotgun (WGS) entry which is preliminary data.</text>
</comment>
<proteinExistence type="predicted"/>
<dbReference type="AlphaFoldDB" id="A0A644XR80"/>
<reference evidence="1" key="1">
    <citation type="submission" date="2019-08" db="EMBL/GenBank/DDBJ databases">
        <authorList>
            <person name="Kucharzyk K."/>
            <person name="Murdoch R.W."/>
            <person name="Higgins S."/>
            <person name="Loffler F."/>
        </authorList>
    </citation>
    <scope>NUCLEOTIDE SEQUENCE</scope>
</reference>
<sequence length="278" mass="31449">MLYSSNKSLNDETRANYYKNLILTQFPESEFAKILSDPDYWNKVAAQKDVGEEYYEGTYMAFQSGNYQQVVQRADSAMRVFKEISLLGRFDFLRALSLGKIYGNDTLKVHMNEISSHYTGELKQKADDILSYLGGGVVTNNGETSDGGTSTVPQELYKPADEDVIHIFVCLVDAKSVSVNKLKAAFSDFNSTYFGSDNLSVSSLYLTDTRMMVSVSHFKTKTNGMTYLRFTKNDRGISDITAGTNAATFIISTDNYPVFYKSKDEAKYLDFFKRYYTE</sequence>
<name>A0A644XR80_9ZZZZ</name>
<evidence type="ECO:0000313" key="1">
    <source>
        <dbReference type="EMBL" id="MPM18716.1"/>
    </source>
</evidence>
<protein>
    <submittedName>
        <fullName evidence="1">Uncharacterized protein</fullName>
    </submittedName>
</protein>